<dbReference type="GeneID" id="40728912"/>
<dbReference type="Proteomes" id="UP000306050">
    <property type="component" value="Chromosome SGRAM_8"/>
</dbReference>
<evidence type="ECO:0000256" key="5">
    <source>
        <dbReference type="SAM" id="MobiDB-lite"/>
    </source>
</evidence>
<proteinExistence type="predicted"/>
<sequence length="176" mass="18958">MSDIRSKSANFLGDSIAAATGGQDASVASAQLEQAVFDKFGQSTSNDYRGDVRNIGLTLKKDNTQLAQDLVQGRIAPEQLVNMTPEELKTEEQAKKDQQLRQQNLEASVGVDELDPDRGPTVTYEQGISRMQEDGMEKYGEAGELSLGGGGEGDFKARAQPKVGEAMRGIEFETGV</sequence>
<keyword evidence="3" id="KW-0862">Zinc</keyword>
<dbReference type="GO" id="GO:0008270">
    <property type="term" value="F:zinc ion binding"/>
    <property type="evidence" value="ECO:0007669"/>
    <property type="project" value="UniProtKB-KW"/>
</dbReference>
<comment type="caution">
    <text evidence="7">The sequence shown here is derived from an EMBL/GenBank/DDBJ whole genome shotgun (WGS) entry which is preliminary data.</text>
</comment>
<organism evidence="7 8">
    <name type="scientific">Sporisorium graminicola</name>
    <dbReference type="NCBI Taxonomy" id="280036"/>
    <lineage>
        <taxon>Eukaryota</taxon>
        <taxon>Fungi</taxon>
        <taxon>Dikarya</taxon>
        <taxon>Basidiomycota</taxon>
        <taxon>Ustilaginomycotina</taxon>
        <taxon>Ustilaginomycetes</taxon>
        <taxon>Ustilaginales</taxon>
        <taxon>Ustilaginaceae</taxon>
        <taxon>Sporisorium</taxon>
    </lineage>
</organism>
<dbReference type="AlphaFoldDB" id="A0A4U7KMB6"/>
<reference evidence="7 8" key="1">
    <citation type="submission" date="2019-05" db="EMBL/GenBank/DDBJ databases">
        <title>Sporisorium graminicola CBS 10092 draft sequencing and annotation.</title>
        <authorList>
            <person name="Solano-Gonzalez S."/>
            <person name="Caddick M.X."/>
            <person name="Darby A."/>
        </authorList>
    </citation>
    <scope>NUCLEOTIDE SEQUENCE [LARGE SCALE GENOMIC DNA]</scope>
    <source>
        <strain evidence="7 8">CBS 10092</strain>
    </source>
</reference>
<dbReference type="OrthoDB" id="44867at2759"/>
<feature type="domain" description="TFIIS central" evidence="6">
    <location>
        <begin position="4"/>
        <end position="116"/>
    </location>
</feature>
<accession>A0A4U7KMB6</accession>
<evidence type="ECO:0000259" key="6">
    <source>
        <dbReference type="PROSITE" id="PS51321"/>
    </source>
</evidence>
<dbReference type="Pfam" id="PF07500">
    <property type="entry name" value="TFIIS_M"/>
    <property type="match status" value="1"/>
</dbReference>
<dbReference type="EMBL" id="SRRM01000021">
    <property type="protein sequence ID" value="TKY84937.1"/>
    <property type="molecule type" value="Genomic_DNA"/>
</dbReference>
<evidence type="ECO:0000256" key="2">
    <source>
        <dbReference type="ARBA" id="ARBA00022771"/>
    </source>
</evidence>
<dbReference type="SUPFAM" id="SSF46942">
    <property type="entry name" value="Elongation factor TFIIS domain 2"/>
    <property type="match status" value="1"/>
</dbReference>
<evidence type="ECO:0000313" key="7">
    <source>
        <dbReference type="EMBL" id="TKY84937.1"/>
    </source>
</evidence>
<dbReference type="InterPro" id="IPR036575">
    <property type="entry name" value="TFIIS_cen_dom_sf"/>
</dbReference>
<gene>
    <name evidence="7" type="ORF">EX895_006017</name>
</gene>
<name>A0A4U7KMB6_9BASI</name>
<dbReference type="GO" id="GO:0006351">
    <property type="term" value="P:DNA-templated transcription"/>
    <property type="evidence" value="ECO:0007669"/>
    <property type="project" value="InterPro"/>
</dbReference>
<feature type="region of interest" description="Disordered" evidence="5">
    <location>
        <begin position="141"/>
        <end position="160"/>
    </location>
</feature>
<keyword evidence="1" id="KW-0479">Metal-binding</keyword>
<evidence type="ECO:0000256" key="4">
    <source>
        <dbReference type="ARBA" id="ARBA00023242"/>
    </source>
</evidence>
<dbReference type="KEGG" id="sgra:EX895_006017"/>
<dbReference type="GO" id="GO:0005634">
    <property type="term" value="C:nucleus"/>
    <property type="evidence" value="ECO:0007669"/>
    <property type="project" value="TreeGrafter"/>
</dbReference>
<keyword evidence="4" id="KW-0539">Nucleus</keyword>
<evidence type="ECO:0000313" key="8">
    <source>
        <dbReference type="Proteomes" id="UP000306050"/>
    </source>
</evidence>
<evidence type="ECO:0000256" key="1">
    <source>
        <dbReference type="ARBA" id="ARBA00022723"/>
    </source>
</evidence>
<dbReference type="PANTHER" id="PTHR11477">
    <property type="entry name" value="TRANSCRIPTION FACTOR S-II ZINC FINGER DOMAIN-CONTAINING PROTEIN"/>
    <property type="match status" value="1"/>
</dbReference>
<dbReference type="InterPro" id="IPR003618">
    <property type="entry name" value="TFIIS_cen_dom"/>
</dbReference>
<dbReference type="RefSeq" id="XP_029736922.1">
    <property type="nucleotide sequence ID" value="XM_029886609.1"/>
</dbReference>
<evidence type="ECO:0000256" key="3">
    <source>
        <dbReference type="ARBA" id="ARBA00022833"/>
    </source>
</evidence>
<protein>
    <recommendedName>
        <fullName evidence="6">TFIIS central domain-containing protein</fullName>
    </recommendedName>
</protein>
<keyword evidence="2" id="KW-0863">Zinc-finger</keyword>
<keyword evidence="8" id="KW-1185">Reference proteome</keyword>
<dbReference type="PROSITE" id="PS51321">
    <property type="entry name" value="TFIIS_CENTRAL"/>
    <property type="match status" value="1"/>
</dbReference>
<dbReference type="Gene3D" id="1.10.472.30">
    <property type="entry name" value="Transcription elongation factor S-II, central domain"/>
    <property type="match status" value="1"/>
</dbReference>
<dbReference type="PANTHER" id="PTHR11477:SF0">
    <property type="entry name" value="IP08861P-RELATED"/>
    <property type="match status" value="1"/>
</dbReference>